<dbReference type="InterPro" id="IPR027093">
    <property type="entry name" value="EAF_fam"/>
</dbReference>
<keyword evidence="4" id="KW-0597">Phosphoprotein</keyword>
<reference evidence="12" key="2">
    <citation type="journal article" date="2018" name="Biosci. Biotechnol. Biochem.">
        <title>Polysaccharide hydrolase of the hadal zone amphipods Hirondellea gigas.</title>
        <authorList>
            <person name="Kobayashi H."/>
            <person name="Nagahama T."/>
            <person name="Arai W."/>
            <person name="Sasagawa Y."/>
            <person name="Umeda M."/>
            <person name="Hayashi T."/>
            <person name="Nikaido I."/>
            <person name="Watanabe H."/>
            <person name="Oguri K."/>
            <person name="Kitazato H."/>
            <person name="Fujioka K."/>
            <person name="Kido Y."/>
            <person name="Takami H."/>
        </authorList>
    </citation>
    <scope>NUCLEOTIDE SEQUENCE</scope>
    <source>
        <tissue evidence="12">Whole body</tissue>
    </source>
</reference>
<dbReference type="GO" id="GO:0006368">
    <property type="term" value="P:transcription elongation by RNA polymerase II"/>
    <property type="evidence" value="ECO:0007669"/>
    <property type="project" value="InterPro"/>
</dbReference>
<evidence type="ECO:0000256" key="7">
    <source>
        <dbReference type="ARBA" id="ARBA00023163"/>
    </source>
</evidence>
<evidence type="ECO:0000256" key="6">
    <source>
        <dbReference type="ARBA" id="ARBA00023159"/>
    </source>
</evidence>
<feature type="compositionally biased region" description="Polar residues" evidence="10">
    <location>
        <begin position="130"/>
        <end position="145"/>
    </location>
</feature>
<feature type="compositionally biased region" description="Low complexity" evidence="10">
    <location>
        <begin position="222"/>
        <end position="240"/>
    </location>
</feature>
<sequence>MSNGPKANGREILPKDFFMDGKTRPLKIGRSFLENSNDDDNEEFLSITYDFKPPSAEKSTTTLELGPDNNVSINVYQNNNDENTLYKGSVQEGSKDCFLIIDHVTGEITLEKVSNIIRVKRTREAGCSGGNRQHPSTPQDSNRMGSNIPPVFNSMPDLDFDEEEDGAGAGAETEPRGQQPQATVDGGGATLSESSSSSSSSSSSDSDSDSDTGERAPKYSRQQPQQQPLQQQPIQQQKQQLSDSGISSKVLMNDLDLSSASEDE</sequence>
<dbReference type="InterPro" id="IPR019194">
    <property type="entry name" value="Tscrpt_elong_fac_Eaf_N"/>
</dbReference>
<evidence type="ECO:0000313" key="13">
    <source>
        <dbReference type="EMBL" id="LAC26745.1"/>
    </source>
</evidence>
<comment type="similarity">
    <text evidence="2">Belongs to the EAF family.</text>
</comment>
<dbReference type="GO" id="GO:0003711">
    <property type="term" value="F:transcription elongation factor activity"/>
    <property type="evidence" value="ECO:0007669"/>
    <property type="project" value="TreeGrafter"/>
</dbReference>
<dbReference type="EMBL" id="IACF01006792">
    <property type="protein sequence ID" value="LAB72375.1"/>
    <property type="molecule type" value="mRNA"/>
</dbReference>
<dbReference type="Pfam" id="PF09816">
    <property type="entry name" value="EAF"/>
    <property type="match status" value="1"/>
</dbReference>
<evidence type="ECO:0000256" key="2">
    <source>
        <dbReference type="ARBA" id="ARBA00007798"/>
    </source>
</evidence>
<feature type="compositionally biased region" description="Low complexity" evidence="10">
    <location>
        <begin position="194"/>
        <end position="205"/>
    </location>
</feature>
<keyword evidence="5" id="KW-0805">Transcription regulation</keyword>
<accession>A0A2P2IED5</accession>
<evidence type="ECO:0000259" key="11">
    <source>
        <dbReference type="Pfam" id="PF09816"/>
    </source>
</evidence>
<feature type="domain" description="Transcription elongation factor Eaf N-terminal" evidence="11">
    <location>
        <begin position="25"/>
        <end position="124"/>
    </location>
</feature>
<name>A0A2P2IED5_9CRUS</name>
<evidence type="ECO:0000256" key="3">
    <source>
        <dbReference type="ARBA" id="ARBA00021452"/>
    </source>
</evidence>
<dbReference type="EMBL" id="IACT01007631">
    <property type="protein sequence ID" value="LAC26745.1"/>
    <property type="molecule type" value="mRNA"/>
</dbReference>
<comment type="subcellular location">
    <subcellularLocation>
        <location evidence="1">Nucleus</location>
    </subcellularLocation>
</comment>
<evidence type="ECO:0000256" key="5">
    <source>
        <dbReference type="ARBA" id="ARBA00023015"/>
    </source>
</evidence>
<protein>
    <recommendedName>
        <fullName evidence="3">Ell-associated factor Eaf</fullName>
    </recommendedName>
</protein>
<dbReference type="AlphaFoldDB" id="A0A2P2IED5"/>
<proteinExistence type="evidence at transcript level"/>
<comment type="function">
    <text evidence="9">Promotes transcriptional elongation by Su(Tpl)/ELL. Essential for development.</text>
</comment>
<evidence type="ECO:0000256" key="4">
    <source>
        <dbReference type="ARBA" id="ARBA00022553"/>
    </source>
</evidence>
<evidence type="ECO:0000256" key="9">
    <source>
        <dbReference type="ARBA" id="ARBA00025617"/>
    </source>
</evidence>
<keyword evidence="8" id="KW-0539">Nucleus</keyword>
<evidence type="ECO:0000256" key="10">
    <source>
        <dbReference type="SAM" id="MobiDB-lite"/>
    </source>
</evidence>
<dbReference type="PANTHER" id="PTHR15970:SF2">
    <property type="entry name" value="ELL-ASSOCIATED FACTOR EAF"/>
    <property type="match status" value="1"/>
</dbReference>
<evidence type="ECO:0000313" key="12">
    <source>
        <dbReference type="EMBL" id="LAB72375.1"/>
    </source>
</evidence>
<dbReference type="GO" id="GO:0032783">
    <property type="term" value="C:super elongation complex"/>
    <property type="evidence" value="ECO:0007669"/>
    <property type="project" value="InterPro"/>
</dbReference>
<evidence type="ECO:0000256" key="8">
    <source>
        <dbReference type="ARBA" id="ARBA00023242"/>
    </source>
</evidence>
<feature type="region of interest" description="Disordered" evidence="10">
    <location>
        <begin position="124"/>
        <end position="264"/>
    </location>
</feature>
<keyword evidence="6" id="KW-0010">Activator</keyword>
<organism evidence="12">
    <name type="scientific">Hirondellea gigas</name>
    <dbReference type="NCBI Taxonomy" id="1518452"/>
    <lineage>
        <taxon>Eukaryota</taxon>
        <taxon>Metazoa</taxon>
        <taxon>Ecdysozoa</taxon>
        <taxon>Arthropoda</taxon>
        <taxon>Crustacea</taxon>
        <taxon>Multicrustacea</taxon>
        <taxon>Malacostraca</taxon>
        <taxon>Eumalacostraca</taxon>
        <taxon>Peracarida</taxon>
        <taxon>Amphipoda</taxon>
        <taxon>Amphilochidea</taxon>
        <taxon>Lysianassida</taxon>
        <taxon>Lysianassidira</taxon>
        <taxon>Lysianassoidea</taxon>
        <taxon>Lysianassidae</taxon>
        <taxon>Hirondellea</taxon>
    </lineage>
</organism>
<reference evidence="13" key="1">
    <citation type="submission" date="2017-11" db="EMBL/GenBank/DDBJ databases">
        <title>The sensing device of the deep-sea amphipod.</title>
        <authorList>
            <person name="Kobayashi H."/>
            <person name="Nagahama T."/>
            <person name="Arai W."/>
            <person name="Sasagawa Y."/>
            <person name="Umeda M."/>
            <person name="Hayashi T."/>
            <person name="Nikaido I."/>
            <person name="Watanabe H."/>
            <person name="Oguri K."/>
            <person name="Kitazato H."/>
            <person name="Fujioka K."/>
            <person name="Kido Y."/>
            <person name="Takami H."/>
        </authorList>
    </citation>
    <scope>NUCLEOTIDE SEQUENCE</scope>
    <source>
        <tissue evidence="13">Whole body</tissue>
    </source>
</reference>
<keyword evidence="7" id="KW-0804">Transcription</keyword>
<dbReference type="PANTHER" id="PTHR15970">
    <property type="entry name" value="ELL-ASSOCIATED FACTOR EAF"/>
    <property type="match status" value="1"/>
</dbReference>
<evidence type="ECO:0000256" key="1">
    <source>
        <dbReference type="ARBA" id="ARBA00004123"/>
    </source>
</evidence>